<dbReference type="Gene3D" id="3.40.50.2300">
    <property type="match status" value="1"/>
</dbReference>
<dbReference type="PROSITE" id="PS50043">
    <property type="entry name" value="HTH_LUXR_2"/>
    <property type="match status" value="1"/>
</dbReference>
<proteinExistence type="predicted"/>
<dbReference type="InterPro" id="IPR039420">
    <property type="entry name" value="WalR-like"/>
</dbReference>
<evidence type="ECO:0000259" key="5">
    <source>
        <dbReference type="PROSITE" id="PS50043"/>
    </source>
</evidence>
<dbReference type="CDD" id="cd17535">
    <property type="entry name" value="REC_NarL-like"/>
    <property type="match status" value="1"/>
</dbReference>
<sequence>MTVTANNADPTLLRLLIVDDQPLIRRGLAMMLATEPDIEIVGQAADGFEAIEQALATRPDVVVMDLQMPRVSGIVATREITAKLPGTRVVVLTTYDYDELVFEAICAGAQAYLLKDASEADVLETLRAMQRGESRLSPAIAGKVLEQFRACARRVSQADTHPMPIASPKEDVGAHSSPLVTPPPAPKSTASNLFDEPLTDKEERILDLLAHGNSNKQIAATVFLAEGTVKNYVSRIMDKLHARNRIELAMRAVKRHR</sequence>
<evidence type="ECO:0000256" key="4">
    <source>
        <dbReference type="SAM" id="MobiDB-lite"/>
    </source>
</evidence>
<dbReference type="PANTHER" id="PTHR43214">
    <property type="entry name" value="TWO-COMPONENT RESPONSE REGULATOR"/>
    <property type="match status" value="1"/>
</dbReference>
<evidence type="ECO:0000256" key="1">
    <source>
        <dbReference type="ARBA" id="ARBA00022553"/>
    </source>
</evidence>
<reference evidence="7 8" key="1">
    <citation type="submission" date="2019-03" db="EMBL/GenBank/DDBJ databases">
        <title>Metabolic reconstructions from genomes of highly enriched 'Candidatus Accumulibacter' and 'Candidatus Competibacter' bioreactor populations.</title>
        <authorList>
            <person name="Annavajhala M.K."/>
            <person name="Welles L."/>
            <person name="Abbas B."/>
            <person name="Sorokin D."/>
            <person name="Park H."/>
            <person name="Van Loosdrecht M."/>
            <person name="Chandran K."/>
        </authorList>
    </citation>
    <scope>NUCLEOTIDE SEQUENCE [LARGE SCALE GENOMIC DNA]</scope>
    <source>
        <strain evidence="7 8">SBR_G</strain>
    </source>
</reference>
<dbReference type="SUPFAM" id="SSF46894">
    <property type="entry name" value="C-terminal effector domain of the bipartite response regulators"/>
    <property type="match status" value="1"/>
</dbReference>
<dbReference type="SMART" id="SM00421">
    <property type="entry name" value="HTH_LUXR"/>
    <property type="match status" value="1"/>
</dbReference>
<evidence type="ECO:0000259" key="6">
    <source>
        <dbReference type="PROSITE" id="PS50110"/>
    </source>
</evidence>
<dbReference type="PRINTS" id="PR00038">
    <property type="entry name" value="HTHLUXR"/>
</dbReference>
<name>A0ABX1TES9_9GAMM</name>
<evidence type="ECO:0000313" key="8">
    <source>
        <dbReference type="Proteomes" id="UP000760480"/>
    </source>
</evidence>
<dbReference type="InterPro" id="IPR000792">
    <property type="entry name" value="Tscrpt_reg_LuxR_C"/>
</dbReference>
<dbReference type="CDD" id="cd06170">
    <property type="entry name" value="LuxR_C_like"/>
    <property type="match status" value="1"/>
</dbReference>
<dbReference type="InterPro" id="IPR001789">
    <property type="entry name" value="Sig_transdc_resp-reg_receiver"/>
</dbReference>
<dbReference type="PROSITE" id="PS00622">
    <property type="entry name" value="HTH_LUXR_1"/>
    <property type="match status" value="1"/>
</dbReference>
<dbReference type="Pfam" id="PF00072">
    <property type="entry name" value="Response_reg"/>
    <property type="match status" value="1"/>
</dbReference>
<feature type="modified residue" description="4-aspartylphosphate" evidence="3">
    <location>
        <position position="65"/>
    </location>
</feature>
<dbReference type="Pfam" id="PF00196">
    <property type="entry name" value="GerE"/>
    <property type="match status" value="1"/>
</dbReference>
<dbReference type="InterPro" id="IPR016032">
    <property type="entry name" value="Sig_transdc_resp-reg_C-effctor"/>
</dbReference>
<dbReference type="SUPFAM" id="SSF52172">
    <property type="entry name" value="CheY-like"/>
    <property type="match status" value="1"/>
</dbReference>
<accession>A0ABX1TES9</accession>
<feature type="region of interest" description="Disordered" evidence="4">
    <location>
        <begin position="159"/>
        <end position="194"/>
    </location>
</feature>
<evidence type="ECO:0000313" key="7">
    <source>
        <dbReference type="EMBL" id="NMQ17863.1"/>
    </source>
</evidence>
<dbReference type="SMART" id="SM00448">
    <property type="entry name" value="REC"/>
    <property type="match status" value="1"/>
</dbReference>
<keyword evidence="2" id="KW-0238">DNA-binding</keyword>
<feature type="domain" description="Response regulatory" evidence="6">
    <location>
        <begin position="14"/>
        <end position="130"/>
    </location>
</feature>
<gene>
    <name evidence="7" type="ORF">E4P82_00765</name>
</gene>
<evidence type="ECO:0000256" key="3">
    <source>
        <dbReference type="PROSITE-ProRule" id="PRU00169"/>
    </source>
</evidence>
<dbReference type="Proteomes" id="UP000760480">
    <property type="component" value="Unassembled WGS sequence"/>
</dbReference>
<keyword evidence="1 3" id="KW-0597">Phosphoprotein</keyword>
<protein>
    <submittedName>
        <fullName evidence="7">Response regulator transcription factor</fullName>
    </submittedName>
</protein>
<dbReference type="PROSITE" id="PS50110">
    <property type="entry name" value="RESPONSE_REGULATORY"/>
    <property type="match status" value="1"/>
</dbReference>
<dbReference type="InterPro" id="IPR058245">
    <property type="entry name" value="NreC/VraR/RcsB-like_REC"/>
</dbReference>
<comment type="caution">
    <text evidence="7">The sequence shown here is derived from an EMBL/GenBank/DDBJ whole genome shotgun (WGS) entry which is preliminary data.</text>
</comment>
<dbReference type="PANTHER" id="PTHR43214:SF43">
    <property type="entry name" value="TWO-COMPONENT RESPONSE REGULATOR"/>
    <property type="match status" value="1"/>
</dbReference>
<evidence type="ECO:0000256" key="2">
    <source>
        <dbReference type="ARBA" id="ARBA00023125"/>
    </source>
</evidence>
<feature type="domain" description="HTH luxR-type" evidence="5">
    <location>
        <begin position="191"/>
        <end position="256"/>
    </location>
</feature>
<organism evidence="7 8">
    <name type="scientific">Candidatus Competibacter phosphatis</name>
    <dbReference type="NCBI Taxonomy" id="221280"/>
    <lineage>
        <taxon>Bacteria</taxon>
        <taxon>Pseudomonadati</taxon>
        <taxon>Pseudomonadota</taxon>
        <taxon>Gammaproteobacteria</taxon>
        <taxon>Candidatus Competibacteraceae</taxon>
        <taxon>Candidatus Competibacter</taxon>
    </lineage>
</organism>
<dbReference type="InterPro" id="IPR011006">
    <property type="entry name" value="CheY-like_superfamily"/>
</dbReference>
<keyword evidence="8" id="KW-1185">Reference proteome</keyword>
<dbReference type="EMBL" id="SPMZ01000003">
    <property type="protein sequence ID" value="NMQ17863.1"/>
    <property type="molecule type" value="Genomic_DNA"/>
</dbReference>